<feature type="domain" description="MMS19 N-terminal" evidence="7">
    <location>
        <begin position="79"/>
        <end position="162"/>
    </location>
</feature>
<dbReference type="GO" id="GO:0006281">
    <property type="term" value="P:DNA repair"/>
    <property type="evidence" value="ECO:0007669"/>
    <property type="project" value="UniProtKB-UniRule"/>
</dbReference>
<proteinExistence type="inferred from homology"/>
<feature type="domain" description="MMS19 N-terminal" evidence="7">
    <location>
        <begin position="181"/>
        <end position="246"/>
    </location>
</feature>
<dbReference type="OrthoDB" id="342900at2759"/>
<evidence type="ECO:0000256" key="3">
    <source>
        <dbReference type="ARBA" id="ARBA00022737"/>
    </source>
</evidence>
<dbReference type="Proteomes" id="UP000193920">
    <property type="component" value="Unassembled WGS sequence"/>
</dbReference>
<sequence>MIPEIQTFIENKSSSPESFDSLNKLILEVNNRNVSILMIVEDLSDTLVSTDPKVRAKGIELLIRVFCSCNIDTITPKMEVPKAMIEELTIQGYQQTVRHVIFKCYETLVDKYLDVLKTIEDTFVPGFVQTVEGEKDPRNIMIIFKIIKIIVSELNYKPYVELLLFANINDCLNYLYILFICRECLVSVPELSKFAIPQLIEKLSSRLDNTKRDALDVLIAGGDVYNFEDYSSNLDKLTEILRDEAFDNAGEVLEEDYIKAITGFTKIFSRGGNEWIDKYVDQMTTKPISYIKDFGHPRGKFSRNIICAVIKENEYAFNKLINQVFPDLMTKIVQPNPPSVQSFLMEYVKNLLSIANLQNISEDHLIYQYKDTLYREFNKLKECDDDNDFKKSMEITSIGGLYELANLKGFLSDEQDMIDSNYEWILQSTEDITVECKFYEDTMNKLIDIYDKGIEEKKNKDYLTKLLESIKNIIERGIKIEDDKSLIISCFPLFKNNILRILIKNSINQREELPNVELISSIFQKYISILAKNQIKKFNEEILSIFIDNKTLDLMEVDNTIKFEPFNENSPKSQTCLLNILISVTCEVDDTIFKNTTVKKVNEKYLNKLVDRIINTLNSYYANLASKFISLYCIRFNNEKKIQKKIKNWIEKDIYSIINSNMVFKECAIILFSWLSKVLYIKSNNDATNYAMKLISLIHNQNHDSSCVNGIKTIFDKTSYPTETEKLYTVDKTFEEKLINTLLKELITTYKNSEQGKNLSIIIALGVLLKLSDIKKIANKDEIKPIMLYALTLPNAEVLSSSIEILSVIVKIEPNELKNDLTTLVEFLLKLTKARNSPSNTIKVRVLSLRLLDLISTMYESYLLLPIKQTVLNELDSALDDNKKYVRKMAVHCRNQWFTLN</sequence>
<dbReference type="GO" id="GO:0005634">
    <property type="term" value="C:nucleus"/>
    <property type="evidence" value="ECO:0007669"/>
    <property type="project" value="UniProtKB-SubCell"/>
</dbReference>
<dbReference type="GO" id="GO:0051604">
    <property type="term" value="P:protein maturation"/>
    <property type="evidence" value="ECO:0007669"/>
    <property type="project" value="UniProtKB-UniRule"/>
</dbReference>
<dbReference type="EMBL" id="MCOG01000025">
    <property type="protein sequence ID" value="ORY75562.1"/>
    <property type="molecule type" value="Genomic_DNA"/>
</dbReference>
<dbReference type="InterPro" id="IPR024687">
    <property type="entry name" value="MMS19_C"/>
</dbReference>
<name>A0A1Y2EVE4_9FUNG</name>
<dbReference type="PANTHER" id="PTHR12891:SF0">
    <property type="entry name" value="MMS19 NUCLEOTIDE EXCISION REPAIR PROTEIN HOMOLOG"/>
    <property type="match status" value="1"/>
</dbReference>
<dbReference type="InterPro" id="IPR016024">
    <property type="entry name" value="ARM-type_fold"/>
</dbReference>
<evidence type="ECO:0000256" key="2">
    <source>
        <dbReference type="ARBA" id="ARBA00009340"/>
    </source>
</evidence>
<comment type="subcellular location">
    <subcellularLocation>
        <location evidence="1 5">Nucleus</location>
    </subcellularLocation>
</comment>
<accession>A0A1Y2EVE4</accession>
<comment type="function">
    <text evidence="5">Key component of the cytosolic iron-sulfur protein assembly (CIA) complex, a multiprotein complex that mediates the incorporation of iron-sulfur cluster into apoproteins specifically involved in DNA metabolism and genomic integrity. In the CIA complex, MMS19 acts as an adapter between early-acting CIA components and a subset of cellular target iron-sulfur proteins.</text>
</comment>
<feature type="domain" description="MMS19 C-terminal" evidence="6">
    <location>
        <begin position="425"/>
        <end position="855"/>
    </location>
</feature>
<dbReference type="AlphaFoldDB" id="A0A1Y2EVE4"/>
<evidence type="ECO:0000259" key="6">
    <source>
        <dbReference type="Pfam" id="PF12460"/>
    </source>
</evidence>
<evidence type="ECO:0000256" key="4">
    <source>
        <dbReference type="ARBA" id="ARBA00023242"/>
    </source>
</evidence>
<dbReference type="GO" id="GO:0097361">
    <property type="term" value="C:cytosolic [4Fe-4S] assembly targeting complex"/>
    <property type="evidence" value="ECO:0007669"/>
    <property type="project" value="UniProtKB-UniRule"/>
</dbReference>
<dbReference type="Pfam" id="PF14500">
    <property type="entry name" value="MMS19_N"/>
    <property type="match status" value="2"/>
</dbReference>
<comment type="caution">
    <text evidence="8">The sequence shown here is derived from an EMBL/GenBank/DDBJ whole genome shotgun (WGS) entry which is preliminary data.</text>
</comment>
<keyword evidence="9" id="KW-1185">Reference proteome</keyword>
<keyword evidence="5" id="KW-0227">DNA damage</keyword>
<evidence type="ECO:0000256" key="5">
    <source>
        <dbReference type="RuleBase" id="RU367072"/>
    </source>
</evidence>
<evidence type="ECO:0000256" key="1">
    <source>
        <dbReference type="ARBA" id="ARBA00004123"/>
    </source>
</evidence>
<protein>
    <recommendedName>
        <fullName evidence="5">MMS19 nucleotide excision repair protein</fullName>
    </recommendedName>
</protein>
<keyword evidence="5" id="KW-0234">DNA repair</keyword>
<keyword evidence="3" id="KW-0677">Repeat</keyword>
<keyword evidence="4 5" id="KW-0539">Nucleus</keyword>
<dbReference type="InterPro" id="IPR029240">
    <property type="entry name" value="MMS19_N"/>
</dbReference>
<evidence type="ECO:0000313" key="8">
    <source>
        <dbReference type="EMBL" id="ORY75562.1"/>
    </source>
</evidence>
<comment type="similarity">
    <text evidence="2 5">Belongs to the MET18/MMS19 family.</text>
</comment>
<dbReference type="Pfam" id="PF12460">
    <property type="entry name" value="MMS19_C"/>
    <property type="match status" value="1"/>
</dbReference>
<evidence type="ECO:0000313" key="9">
    <source>
        <dbReference type="Proteomes" id="UP000193920"/>
    </source>
</evidence>
<dbReference type="GO" id="GO:0016226">
    <property type="term" value="P:iron-sulfur cluster assembly"/>
    <property type="evidence" value="ECO:0007669"/>
    <property type="project" value="UniProtKB-UniRule"/>
</dbReference>
<organism evidence="8 9">
    <name type="scientific">Neocallimastix californiae</name>
    <dbReference type="NCBI Taxonomy" id="1754190"/>
    <lineage>
        <taxon>Eukaryota</taxon>
        <taxon>Fungi</taxon>
        <taxon>Fungi incertae sedis</taxon>
        <taxon>Chytridiomycota</taxon>
        <taxon>Chytridiomycota incertae sedis</taxon>
        <taxon>Neocallimastigomycetes</taxon>
        <taxon>Neocallimastigales</taxon>
        <taxon>Neocallimastigaceae</taxon>
        <taxon>Neocallimastix</taxon>
    </lineage>
</organism>
<dbReference type="Gene3D" id="1.25.10.10">
    <property type="entry name" value="Leucine-rich Repeat Variant"/>
    <property type="match status" value="1"/>
</dbReference>
<evidence type="ECO:0000259" key="7">
    <source>
        <dbReference type="Pfam" id="PF14500"/>
    </source>
</evidence>
<dbReference type="STRING" id="1754190.A0A1Y2EVE4"/>
<reference evidence="8 9" key="1">
    <citation type="submission" date="2016-08" db="EMBL/GenBank/DDBJ databases">
        <title>A Parts List for Fungal Cellulosomes Revealed by Comparative Genomics.</title>
        <authorList>
            <consortium name="DOE Joint Genome Institute"/>
            <person name="Haitjema C.H."/>
            <person name="Gilmore S.P."/>
            <person name="Henske J.K."/>
            <person name="Solomon K.V."/>
            <person name="De Groot R."/>
            <person name="Kuo A."/>
            <person name="Mondo S.J."/>
            <person name="Salamov A.A."/>
            <person name="Labutti K."/>
            <person name="Zhao Z."/>
            <person name="Chiniquy J."/>
            <person name="Barry K."/>
            <person name="Brewer H.M."/>
            <person name="Purvine S.O."/>
            <person name="Wright A.T."/>
            <person name="Boxma B."/>
            <person name="Van Alen T."/>
            <person name="Hackstein J.H."/>
            <person name="Baker S.E."/>
            <person name="Grigoriev I.V."/>
            <person name="O'Malley M.A."/>
        </authorList>
    </citation>
    <scope>NUCLEOTIDE SEQUENCE [LARGE SCALE GENOMIC DNA]</scope>
    <source>
        <strain evidence="8 9">G1</strain>
    </source>
</reference>
<dbReference type="SUPFAM" id="SSF48371">
    <property type="entry name" value="ARM repeat"/>
    <property type="match status" value="1"/>
</dbReference>
<dbReference type="PANTHER" id="PTHR12891">
    <property type="entry name" value="DNA REPAIR/TRANSCRIPTION PROTEIN MET18/MMS19"/>
    <property type="match status" value="1"/>
</dbReference>
<dbReference type="InterPro" id="IPR011989">
    <property type="entry name" value="ARM-like"/>
</dbReference>
<gene>
    <name evidence="8" type="ORF">LY90DRAFT_502110</name>
</gene>
<dbReference type="InterPro" id="IPR039920">
    <property type="entry name" value="MMS19"/>
</dbReference>